<evidence type="ECO:0000256" key="2">
    <source>
        <dbReference type="ARBA" id="ARBA00001936"/>
    </source>
</evidence>
<feature type="domain" description="Aminopeptidase P N-terminal" evidence="12">
    <location>
        <begin position="67"/>
        <end position="206"/>
    </location>
</feature>
<keyword evidence="8" id="KW-0378">Hydrolase</keyword>
<dbReference type="SMART" id="SM01011">
    <property type="entry name" value="AMP_N"/>
    <property type="match status" value="1"/>
</dbReference>
<dbReference type="EC" id="3.4.11.9" evidence="5"/>
<dbReference type="VEuPathDB" id="FungiDB:PV09_04527"/>
<sequence>MSWLACRAVRSFQRGSFRSLHQHQHQHQRWQQSRQYAALAAAELQFGQPLHETHPHLLKAGEITPGITAVEYYHRRQKLAELLPVNSVAILAAGDVKYRSGSSAVFYDFHQDPDFLYLTGFLEPEALAVIAKKGKSASDVIFHLFVRPKNAADEQWEGARSGVQAALDVFNADEAGDINRVDRELPKLLQGVEKVYTDLPRSFAPRTAFSRYLSGLALRPDDGIAKAISGLTVRPLRPLLNRLRVRKSEAEISLMRSVGKASGRAITRAMRQTWTSEKKLAANLEFNFMEEAMDGVGYVPVVAGGVNALNIHYTRNDCLLETNDLILIDAGAQHGGYITDISRTWPNNGIFAPAQKDLYLAVLSVQRHAVSQCRANANLTLDKIHENAERMLKENLKDLGFDVSGNAMGILFPHHIGHYIGLDVHDSPGFPRTETLERGMCVTIEPGVYVPAHDPSERWPKHFRGMGIRIEDSVCVDSESPFILSTEAVKEVEDIEALRR</sequence>
<dbReference type="PANTHER" id="PTHR43226:SF4">
    <property type="entry name" value="XAA-PRO AMINOPEPTIDASE 3"/>
    <property type="match status" value="1"/>
</dbReference>
<dbReference type="Pfam" id="PF05195">
    <property type="entry name" value="AMP_N"/>
    <property type="match status" value="1"/>
</dbReference>
<comment type="function">
    <text evidence="3">Catalyzes the removal of a penultimate prolyl residue from the N-termini of peptides.</text>
</comment>
<dbReference type="GO" id="GO:0030145">
    <property type="term" value="F:manganese ion binding"/>
    <property type="evidence" value="ECO:0007669"/>
    <property type="project" value="InterPro"/>
</dbReference>
<evidence type="ECO:0000256" key="1">
    <source>
        <dbReference type="ARBA" id="ARBA00001424"/>
    </source>
</evidence>
<proteinExistence type="inferred from homology"/>
<organism evidence="13 14">
    <name type="scientific">Verruconis gallopava</name>
    <dbReference type="NCBI Taxonomy" id="253628"/>
    <lineage>
        <taxon>Eukaryota</taxon>
        <taxon>Fungi</taxon>
        <taxon>Dikarya</taxon>
        <taxon>Ascomycota</taxon>
        <taxon>Pezizomycotina</taxon>
        <taxon>Dothideomycetes</taxon>
        <taxon>Pleosporomycetidae</taxon>
        <taxon>Venturiales</taxon>
        <taxon>Sympoventuriaceae</taxon>
        <taxon>Verruconis</taxon>
    </lineage>
</organism>
<evidence type="ECO:0000313" key="13">
    <source>
        <dbReference type="EMBL" id="KIW04220.1"/>
    </source>
</evidence>
<dbReference type="Gene3D" id="3.40.350.10">
    <property type="entry name" value="Creatinase/prolidase N-terminal domain"/>
    <property type="match status" value="1"/>
</dbReference>
<keyword evidence="9" id="KW-0482">Metalloprotease</keyword>
<evidence type="ECO:0000256" key="11">
    <source>
        <dbReference type="ARBA" id="ARBA00030849"/>
    </source>
</evidence>
<dbReference type="GO" id="GO:0070006">
    <property type="term" value="F:metalloaminopeptidase activity"/>
    <property type="evidence" value="ECO:0007669"/>
    <property type="project" value="InterPro"/>
</dbReference>
<dbReference type="AlphaFoldDB" id="A0A0D2ACK3"/>
<evidence type="ECO:0000256" key="10">
    <source>
        <dbReference type="ARBA" id="ARBA00023211"/>
    </source>
</evidence>
<evidence type="ECO:0000256" key="3">
    <source>
        <dbReference type="ARBA" id="ARBA00002443"/>
    </source>
</evidence>
<dbReference type="InterPro" id="IPR036005">
    <property type="entry name" value="Creatinase/aminopeptidase-like"/>
</dbReference>
<dbReference type="InParanoid" id="A0A0D2ACK3"/>
<dbReference type="GO" id="GO:0006508">
    <property type="term" value="P:proteolysis"/>
    <property type="evidence" value="ECO:0007669"/>
    <property type="project" value="TreeGrafter"/>
</dbReference>
<dbReference type="PANTHER" id="PTHR43226">
    <property type="entry name" value="XAA-PRO AMINOPEPTIDASE 3"/>
    <property type="match status" value="1"/>
</dbReference>
<keyword evidence="7" id="KW-0479">Metal-binding</keyword>
<dbReference type="SUPFAM" id="SSF53092">
    <property type="entry name" value="Creatinase/prolidase N-terminal domain"/>
    <property type="match status" value="1"/>
</dbReference>
<dbReference type="Pfam" id="PF00557">
    <property type="entry name" value="Peptidase_M24"/>
    <property type="match status" value="1"/>
</dbReference>
<evidence type="ECO:0000259" key="12">
    <source>
        <dbReference type="SMART" id="SM01011"/>
    </source>
</evidence>
<comment type="similarity">
    <text evidence="4">Belongs to the peptidase M24B family.</text>
</comment>
<dbReference type="STRING" id="253628.A0A0D2ACK3"/>
<dbReference type="GeneID" id="27312500"/>
<comment type="catalytic activity">
    <reaction evidence="1">
        <text>Release of any N-terminal amino acid, including proline, that is linked to proline, even from a dipeptide or tripeptide.</text>
        <dbReference type="EC" id="3.4.11.9"/>
    </reaction>
</comment>
<dbReference type="HOGENOM" id="CLU_017266_1_1_1"/>
<accession>A0A0D2ACK3</accession>
<dbReference type="InterPro" id="IPR007865">
    <property type="entry name" value="Aminopep_P_N"/>
</dbReference>
<dbReference type="SUPFAM" id="SSF55920">
    <property type="entry name" value="Creatinase/aminopeptidase"/>
    <property type="match status" value="1"/>
</dbReference>
<evidence type="ECO:0000256" key="6">
    <source>
        <dbReference type="ARBA" id="ARBA00022438"/>
    </source>
</evidence>
<dbReference type="FunCoup" id="A0A0D2ACK3">
    <property type="interactions" value="494"/>
</dbReference>
<keyword evidence="6" id="KW-0031">Aminopeptidase</keyword>
<keyword evidence="10" id="KW-0464">Manganese</keyword>
<evidence type="ECO:0000256" key="9">
    <source>
        <dbReference type="ARBA" id="ARBA00023049"/>
    </source>
</evidence>
<dbReference type="EMBL" id="KN847541">
    <property type="protein sequence ID" value="KIW04220.1"/>
    <property type="molecule type" value="Genomic_DNA"/>
</dbReference>
<dbReference type="OrthoDB" id="4215474at2759"/>
<protein>
    <recommendedName>
        <fullName evidence="5">Xaa-Pro aminopeptidase</fullName>
        <ecNumber evidence="5">3.4.11.9</ecNumber>
    </recommendedName>
    <alternativeName>
        <fullName evidence="11">Aminoacylproline aminopeptidase</fullName>
    </alternativeName>
</protein>
<evidence type="ECO:0000256" key="8">
    <source>
        <dbReference type="ARBA" id="ARBA00022801"/>
    </source>
</evidence>
<evidence type="ECO:0000256" key="5">
    <source>
        <dbReference type="ARBA" id="ARBA00012574"/>
    </source>
</evidence>
<gene>
    <name evidence="13" type="ORF">PV09_04527</name>
</gene>
<dbReference type="InterPro" id="IPR029149">
    <property type="entry name" value="Creatin/AminoP/Spt16_N"/>
</dbReference>
<evidence type="ECO:0000256" key="4">
    <source>
        <dbReference type="ARBA" id="ARBA00008766"/>
    </source>
</evidence>
<evidence type="ECO:0000313" key="14">
    <source>
        <dbReference type="Proteomes" id="UP000053259"/>
    </source>
</evidence>
<name>A0A0D2ACK3_9PEZI</name>
<dbReference type="Gene3D" id="3.90.230.10">
    <property type="entry name" value="Creatinase/methionine aminopeptidase superfamily"/>
    <property type="match status" value="1"/>
</dbReference>
<keyword evidence="6" id="KW-0645">Protease</keyword>
<dbReference type="GO" id="GO:0005739">
    <property type="term" value="C:mitochondrion"/>
    <property type="evidence" value="ECO:0007669"/>
    <property type="project" value="TreeGrafter"/>
</dbReference>
<dbReference type="Proteomes" id="UP000053259">
    <property type="component" value="Unassembled WGS sequence"/>
</dbReference>
<comment type="cofactor">
    <cofactor evidence="2">
        <name>Mn(2+)</name>
        <dbReference type="ChEBI" id="CHEBI:29035"/>
    </cofactor>
</comment>
<reference evidence="13 14" key="1">
    <citation type="submission" date="2015-01" db="EMBL/GenBank/DDBJ databases">
        <title>The Genome Sequence of Ochroconis gallopava CBS43764.</title>
        <authorList>
            <consortium name="The Broad Institute Genomics Platform"/>
            <person name="Cuomo C."/>
            <person name="de Hoog S."/>
            <person name="Gorbushina A."/>
            <person name="Stielow B."/>
            <person name="Teixiera M."/>
            <person name="Abouelleil A."/>
            <person name="Chapman S.B."/>
            <person name="Priest M."/>
            <person name="Young S.K."/>
            <person name="Wortman J."/>
            <person name="Nusbaum C."/>
            <person name="Birren B."/>
        </authorList>
    </citation>
    <scope>NUCLEOTIDE SEQUENCE [LARGE SCALE GENOMIC DNA]</scope>
    <source>
        <strain evidence="13 14">CBS 43764</strain>
    </source>
</reference>
<dbReference type="InterPro" id="IPR052433">
    <property type="entry name" value="X-Pro_dipept-like"/>
</dbReference>
<evidence type="ECO:0000256" key="7">
    <source>
        <dbReference type="ARBA" id="ARBA00022723"/>
    </source>
</evidence>
<dbReference type="InterPro" id="IPR000994">
    <property type="entry name" value="Pept_M24"/>
</dbReference>
<keyword evidence="14" id="KW-1185">Reference proteome</keyword>
<dbReference type="RefSeq" id="XP_016214089.1">
    <property type="nucleotide sequence ID" value="XM_016357887.1"/>
</dbReference>